<evidence type="ECO:0000256" key="3">
    <source>
        <dbReference type="ARBA" id="ARBA00022729"/>
    </source>
</evidence>
<proteinExistence type="predicted"/>
<feature type="disulfide bond" evidence="8">
    <location>
        <begin position="321"/>
        <end position="338"/>
    </location>
</feature>
<evidence type="ECO:0000256" key="2">
    <source>
        <dbReference type="ARBA" id="ARBA00022692"/>
    </source>
</evidence>
<evidence type="ECO:0000256" key="5">
    <source>
        <dbReference type="ARBA" id="ARBA00023136"/>
    </source>
</evidence>
<keyword evidence="7" id="KW-0325">Glycoprotein</keyword>
<dbReference type="InterPro" id="IPR039465">
    <property type="entry name" value="IL-17_rcpt-like"/>
</dbReference>
<name>A0ABM0LX22_SACKO</name>
<evidence type="ECO:0000259" key="11">
    <source>
        <dbReference type="PROSITE" id="PS51534"/>
    </source>
</evidence>
<evidence type="ECO:0000259" key="10">
    <source>
        <dbReference type="PROSITE" id="PS50026"/>
    </source>
</evidence>
<comment type="subcellular location">
    <subcellularLocation>
        <location evidence="1">Membrane</location>
        <topology evidence="1">Single-pass type I membrane protein</topology>
    </subcellularLocation>
</comment>
<dbReference type="Pfam" id="PF08357">
    <property type="entry name" value="SEFIR"/>
    <property type="match status" value="1"/>
</dbReference>
<dbReference type="GeneID" id="102807786"/>
<keyword evidence="8" id="KW-1015">Disulfide bond</keyword>
<dbReference type="Gene3D" id="2.90.20.10">
    <property type="entry name" value="Plasmodium vivax P25 domain"/>
    <property type="match status" value="1"/>
</dbReference>
<evidence type="ECO:0000256" key="4">
    <source>
        <dbReference type="ARBA" id="ARBA00022989"/>
    </source>
</evidence>
<gene>
    <name evidence="13" type="primary">LOC102807786</name>
</gene>
<protein>
    <submittedName>
        <fullName evidence="13">Uncharacterized protein LOC102807786</fullName>
    </submittedName>
</protein>
<keyword evidence="4 9" id="KW-1133">Transmembrane helix</keyword>
<keyword evidence="5 9" id="KW-0472">Membrane</keyword>
<dbReference type="PANTHER" id="PTHR15583">
    <property type="entry name" value="INTERLEUKIN-17 RECEPTOR"/>
    <property type="match status" value="1"/>
</dbReference>
<keyword evidence="2 9" id="KW-0812">Transmembrane</keyword>
<dbReference type="PROSITE" id="PS50026">
    <property type="entry name" value="EGF_3"/>
    <property type="match status" value="2"/>
</dbReference>
<dbReference type="SMART" id="SM00181">
    <property type="entry name" value="EGF"/>
    <property type="match status" value="3"/>
</dbReference>
<dbReference type="PROSITE" id="PS51534">
    <property type="entry name" value="SEFIR"/>
    <property type="match status" value="1"/>
</dbReference>
<organism evidence="12 13">
    <name type="scientific">Saccoglossus kowalevskii</name>
    <name type="common">Acorn worm</name>
    <dbReference type="NCBI Taxonomy" id="10224"/>
    <lineage>
        <taxon>Eukaryota</taxon>
        <taxon>Metazoa</taxon>
        <taxon>Hemichordata</taxon>
        <taxon>Enteropneusta</taxon>
        <taxon>Harrimaniidae</taxon>
        <taxon>Saccoglossus</taxon>
    </lineage>
</organism>
<evidence type="ECO:0000313" key="12">
    <source>
        <dbReference type="Proteomes" id="UP000694865"/>
    </source>
</evidence>
<evidence type="ECO:0000256" key="1">
    <source>
        <dbReference type="ARBA" id="ARBA00004479"/>
    </source>
</evidence>
<sequence length="772" mass="85723">MPLFSYAALRRWLGDETSFPACISVVKGESKTDCQINTPASESVVGVVPMPTDVYIIDTKPAGFKIYFNLKSSELTENKELMLGIYKLEESTTECYIYNFSQCDHRQTRIIFDCFNNLSHGNMYTVAIRALLSGSTMDSTFTRTIVSISPGNWTTTITVHSSIDNITGSFIMADDTFGFTSYNVKIEHSTKATRQNTYIFAITSNKDSDVYHNMDATFYYVRDQVDTFKLHFEVYNLKPGSYQMGVKPSPPRSCTHVGTCKYSYSDTFVIRDDPCRKSICDRNMHCALTDNGASYNCVCDNGFTLMNDTCTYDDPCLGVICDSNMHCELTDNGASYNCLCDDGFTLMNDKCTNDISCYNASCGSKMHCELTGDGNGRNCVCDSGFILKNGQCVSESSVELALAATLGTLVAIAFAIAMFILMYRKKNIGQKSQNENQQIVPGLNPDSSSDRYDKLSHICGTLIRCTPTGQPRILLLCSNDNENHMIVVGLLARFLQDECACSVIYPEWHYPEIARLGPVQWVCDQVQKASKIIFVMSEGVERIWRGQLADAEFDAIGLCSATNVSNTMLSIAINLMCADISHDDGKSRRGNYIYVTLPYSVGTIIPDPIKMLGSCYRVPEDVESLYLKLYDLSERSPTTYKREVLSLKQRLEKGDLGIKLMNAKNHLCVHLSDDAVAGKIAKSSEDPISLRTSVDDIAMPITAPHSTYSHPSPGSFVINHANIDQQTVCCDHDVDIYQRIDDFTYYADSDSSETSSLGIKAKMVNFPSQGCS</sequence>
<evidence type="ECO:0000256" key="9">
    <source>
        <dbReference type="SAM" id="Phobius"/>
    </source>
</evidence>
<reference evidence="13" key="1">
    <citation type="submission" date="2025-08" db="UniProtKB">
        <authorList>
            <consortium name="RefSeq"/>
        </authorList>
    </citation>
    <scope>IDENTIFICATION</scope>
    <source>
        <tissue evidence="13">Testes</tissue>
    </source>
</reference>
<dbReference type="PANTHER" id="PTHR15583:SF7">
    <property type="entry name" value="INTERLEUKIN CYTOKINE RECEPTOR-RELATED PROTEIN 2"/>
    <property type="match status" value="1"/>
</dbReference>
<evidence type="ECO:0000256" key="8">
    <source>
        <dbReference type="PROSITE-ProRule" id="PRU00076"/>
    </source>
</evidence>
<dbReference type="Proteomes" id="UP000694865">
    <property type="component" value="Unplaced"/>
</dbReference>
<dbReference type="Gene3D" id="3.40.50.11530">
    <property type="match status" value="1"/>
</dbReference>
<keyword evidence="12" id="KW-1185">Reference proteome</keyword>
<keyword evidence="8" id="KW-0245">EGF-like domain</keyword>
<accession>A0ABM0LX22</accession>
<feature type="disulfide bond" evidence="8">
    <location>
        <begin position="280"/>
        <end position="297"/>
    </location>
</feature>
<feature type="domain" description="SEFIR" evidence="11">
    <location>
        <begin position="470"/>
        <end position="629"/>
    </location>
</feature>
<evidence type="ECO:0000313" key="13">
    <source>
        <dbReference type="RefSeq" id="XP_006812313.1"/>
    </source>
</evidence>
<dbReference type="PROSITE" id="PS01186">
    <property type="entry name" value="EGF_2"/>
    <property type="match status" value="2"/>
</dbReference>
<feature type="transmembrane region" description="Helical" evidence="9">
    <location>
        <begin position="400"/>
        <end position="423"/>
    </location>
</feature>
<feature type="domain" description="EGF-like" evidence="10">
    <location>
        <begin position="312"/>
        <end position="352"/>
    </location>
</feature>
<keyword evidence="3" id="KW-0732">Signal</keyword>
<comment type="caution">
    <text evidence="8">Lacks conserved residue(s) required for the propagation of feature annotation.</text>
</comment>
<dbReference type="RefSeq" id="XP_006812313.1">
    <property type="nucleotide sequence ID" value="XM_006812250.1"/>
</dbReference>
<evidence type="ECO:0000256" key="7">
    <source>
        <dbReference type="ARBA" id="ARBA00023180"/>
    </source>
</evidence>
<keyword evidence="6" id="KW-0675">Receptor</keyword>
<dbReference type="InterPro" id="IPR000742">
    <property type="entry name" value="EGF"/>
</dbReference>
<feature type="domain" description="EGF-like" evidence="10">
    <location>
        <begin position="271"/>
        <end position="311"/>
    </location>
</feature>
<evidence type="ECO:0000256" key="6">
    <source>
        <dbReference type="ARBA" id="ARBA00023170"/>
    </source>
</evidence>
<dbReference type="InterPro" id="IPR013568">
    <property type="entry name" value="SEFIR_dom"/>
</dbReference>